<evidence type="ECO:0000313" key="2">
    <source>
        <dbReference type="Proteomes" id="UP001153269"/>
    </source>
</evidence>
<keyword evidence="2" id="KW-1185">Reference proteome</keyword>
<evidence type="ECO:0000313" key="1">
    <source>
        <dbReference type="EMBL" id="CAB1447170.1"/>
    </source>
</evidence>
<dbReference type="Proteomes" id="UP001153269">
    <property type="component" value="Unassembled WGS sequence"/>
</dbReference>
<proteinExistence type="predicted"/>
<gene>
    <name evidence="1" type="ORF">PLEPLA_LOCUS34864</name>
</gene>
<protein>
    <submittedName>
        <fullName evidence="1">Uncharacterized protein</fullName>
    </submittedName>
</protein>
<name>A0A9N7VES2_PLEPL</name>
<comment type="caution">
    <text evidence="1">The sequence shown here is derived from an EMBL/GenBank/DDBJ whole genome shotgun (WGS) entry which is preliminary data.</text>
</comment>
<dbReference type="AlphaFoldDB" id="A0A9N7VES2"/>
<organism evidence="1 2">
    <name type="scientific">Pleuronectes platessa</name>
    <name type="common">European plaice</name>
    <dbReference type="NCBI Taxonomy" id="8262"/>
    <lineage>
        <taxon>Eukaryota</taxon>
        <taxon>Metazoa</taxon>
        <taxon>Chordata</taxon>
        <taxon>Craniata</taxon>
        <taxon>Vertebrata</taxon>
        <taxon>Euteleostomi</taxon>
        <taxon>Actinopterygii</taxon>
        <taxon>Neopterygii</taxon>
        <taxon>Teleostei</taxon>
        <taxon>Neoteleostei</taxon>
        <taxon>Acanthomorphata</taxon>
        <taxon>Carangaria</taxon>
        <taxon>Pleuronectiformes</taxon>
        <taxon>Pleuronectoidei</taxon>
        <taxon>Pleuronectidae</taxon>
        <taxon>Pleuronectes</taxon>
    </lineage>
</organism>
<sequence length="103" mass="11617">MRTDWEYYWLVGGIRCRSLTNISCRGHRAIVKKIIGGEAPVIDNPKPYPRGYSGNEGRLQPSVKQPGVFSSMSEAVSQGLFTDKGGWSGRLTVRHQQEFTRFN</sequence>
<reference evidence="1" key="1">
    <citation type="submission" date="2020-03" db="EMBL/GenBank/DDBJ databases">
        <authorList>
            <person name="Weist P."/>
        </authorList>
    </citation>
    <scope>NUCLEOTIDE SEQUENCE</scope>
</reference>
<dbReference type="EMBL" id="CADEAL010003937">
    <property type="protein sequence ID" value="CAB1447170.1"/>
    <property type="molecule type" value="Genomic_DNA"/>
</dbReference>
<accession>A0A9N7VES2</accession>